<dbReference type="EMBL" id="GISG01223240">
    <property type="protein sequence ID" value="MBA4664290.1"/>
    <property type="molecule type" value="Transcribed_RNA"/>
</dbReference>
<evidence type="ECO:0000313" key="1">
    <source>
        <dbReference type="EMBL" id="MBA4664290.1"/>
    </source>
</evidence>
<dbReference type="AlphaFoldDB" id="A0A7C9ADU4"/>
<proteinExistence type="predicted"/>
<protein>
    <submittedName>
        <fullName evidence="1">Uncharacterized protein</fullName>
    </submittedName>
</protein>
<dbReference type="EMBL" id="GISG01223244">
    <property type="protein sequence ID" value="MBA4664293.1"/>
    <property type="molecule type" value="Transcribed_RNA"/>
</dbReference>
<name>A0A7C9ADU4_OPUST</name>
<accession>A0A7C9ADU4</accession>
<dbReference type="EMBL" id="GISG01223241">
    <property type="protein sequence ID" value="MBA4664291.1"/>
    <property type="molecule type" value="Transcribed_RNA"/>
</dbReference>
<organism evidence="1">
    <name type="scientific">Opuntia streptacantha</name>
    <name type="common">Prickly pear cactus</name>
    <name type="synonym">Opuntia cardona</name>
    <dbReference type="NCBI Taxonomy" id="393608"/>
    <lineage>
        <taxon>Eukaryota</taxon>
        <taxon>Viridiplantae</taxon>
        <taxon>Streptophyta</taxon>
        <taxon>Embryophyta</taxon>
        <taxon>Tracheophyta</taxon>
        <taxon>Spermatophyta</taxon>
        <taxon>Magnoliopsida</taxon>
        <taxon>eudicotyledons</taxon>
        <taxon>Gunneridae</taxon>
        <taxon>Pentapetalae</taxon>
        <taxon>Caryophyllales</taxon>
        <taxon>Cactineae</taxon>
        <taxon>Cactaceae</taxon>
        <taxon>Opuntioideae</taxon>
        <taxon>Opuntia</taxon>
    </lineage>
</organism>
<dbReference type="EMBL" id="GISG01223239">
    <property type="protein sequence ID" value="MBA4664289.1"/>
    <property type="molecule type" value="Transcribed_RNA"/>
</dbReference>
<reference evidence="1" key="2">
    <citation type="submission" date="2020-07" db="EMBL/GenBank/DDBJ databases">
        <authorList>
            <person name="Vera ALvarez R."/>
            <person name="Arias-Moreno D.M."/>
            <person name="Jimenez-Jacinto V."/>
            <person name="Jimenez-Bremont J.F."/>
            <person name="Swaminathan K."/>
            <person name="Moose S.P."/>
            <person name="Guerrero-Gonzalez M.L."/>
            <person name="Marino-Ramirez L."/>
            <person name="Landsman D."/>
            <person name="Rodriguez-Kessler M."/>
            <person name="Delgado-Sanchez P."/>
        </authorList>
    </citation>
    <scope>NUCLEOTIDE SEQUENCE</scope>
    <source>
        <tissue evidence="1">Cladode</tissue>
    </source>
</reference>
<reference evidence="1" key="1">
    <citation type="journal article" date="2013" name="J. Plant Res.">
        <title>Effect of fungi and light on seed germination of three Opuntia species from semiarid lands of central Mexico.</title>
        <authorList>
            <person name="Delgado-Sanchez P."/>
            <person name="Jimenez-Bremont J.F."/>
            <person name="Guerrero-Gonzalez Mde L."/>
            <person name="Flores J."/>
        </authorList>
    </citation>
    <scope>NUCLEOTIDE SEQUENCE</scope>
    <source>
        <tissue evidence="1">Cladode</tissue>
    </source>
</reference>
<sequence length="102" mass="11704">MAIPQVLLYMTRHGWITSNFSVVISKNFYNIPLSFPIIQWLDFNSQIGLHIISCDKVDWLLRPIYIIHRSIFQVADPLKVTTSCPVDRISTSLEFSSGISFT</sequence>